<evidence type="ECO:0000259" key="3">
    <source>
        <dbReference type="PROSITE" id="PS50166"/>
    </source>
</evidence>
<dbReference type="FunFam" id="1.25.10.10:FF:000266">
    <property type="entry name" value="mRNA transport regulator MTR10"/>
    <property type="match status" value="1"/>
</dbReference>
<dbReference type="InterPro" id="IPR057942">
    <property type="entry name" value="TPR_TNPO3_IPO13_3rd"/>
</dbReference>
<protein>
    <submittedName>
        <fullName evidence="4">ARM repeat-containing protein</fullName>
    </submittedName>
</protein>
<dbReference type="Pfam" id="PF08389">
    <property type="entry name" value="Xpo1"/>
    <property type="match status" value="1"/>
</dbReference>
<evidence type="ECO:0000313" key="5">
    <source>
        <dbReference type="Proteomes" id="UP000800235"/>
    </source>
</evidence>
<dbReference type="SMART" id="SM00913">
    <property type="entry name" value="IBN_N"/>
    <property type="match status" value="1"/>
</dbReference>
<dbReference type="GO" id="GO:0031267">
    <property type="term" value="F:small GTPase binding"/>
    <property type="evidence" value="ECO:0007669"/>
    <property type="project" value="InterPro"/>
</dbReference>
<dbReference type="Pfam" id="PF24139">
    <property type="entry name" value="TPR_TNPO3_IPO13_4th"/>
    <property type="match status" value="1"/>
</dbReference>
<comment type="function">
    <text evidence="2">tRNA nucleus export receptor which facilitates tRNA translocation across the nuclear pore complex. Involved in pre-tRNA splicing, probably by affecting the interaction of pre-tRNA with splicing endonuclease.</text>
</comment>
<dbReference type="OrthoDB" id="435593at2759"/>
<dbReference type="Proteomes" id="UP000800235">
    <property type="component" value="Unassembled WGS sequence"/>
</dbReference>
<dbReference type="EMBL" id="MU007020">
    <property type="protein sequence ID" value="KAF2433491.1"/>
    <property type="molecule type" value="Genomic_DNA"/>
</dbReference>
<dbReference type="InterPro" id="IPR057941">
    <property type="entry name" value="TPR_TNPO3_IPO13_2nd"/>
</dbReference>
<dbReference type="Pfam" id="PF24138">
    <property type="entry name" value="TPR_TNPO3_IPO13_2nd"/>
    <property type="match status" value="1"/>
</dbReference>
<dbReference type="Gene3D" id="1.25.10.10">
    <property type="entry name" value="Leucine-rich Repeat Variant"/>
    <property type="match status" value="1"/>
</dbReference>
<dbReference type="InterPro" id="IPR016024">
    <property type="entry name" value="ARM-type_fold"/>
</dbReference>
<dbReference type="AlphaFoldDB" id="A0A9P4U1H7"/>
<dbReference type="Pfam" id="PF24140">
    <property type="entry name" value="TPR_TNPO3_IPO13_3rd"/>
    <property type="match status" value="1"/>
</dbReference>
<evidence type="ECO:0000313" key="4">
    <source>
        <dbReference type="EMBL" id="KAF2433491.1"/>
    </source>
</evidence>
<dbReference type="Pfam" id="PF03810">
    <property type="entry name" value="IBN_N"/>
    <property type="match status" value="1"/>
</dbReference>
<evidence type="ECO:0000256" key="1">
    <source>
        <dbReference type="ARBA" id="ARBA00022694"/>
    </source>
</evidence>
<dbReference type="InterPro" id="IPR013598">
    <property type="entry name" value="Exportin-1/Importin-b-like"/>
</dbReference>
<dbReference type="GO" id="GO:0005737">
    <property type="term" value="C:cytoplasm"/>
    <property type="evidence" value="ECO:0007669"/>
    <property type="project" value="TreeGrafter"/>
</dbReference>
<dbReference type="GO" id="GO:0006606">
    <property type="term" value="P:protein import into nucleus"/>
    <property type="evidence" value="ECO:0007669"/>
    <property type="project" value="TreeGrafter"/>
</dbReference>
<dbReference type="PROSITE" id="PS50166">
    <property type="entry name" value="IMPORTIN_B_NT"/>
    <property type="match status" value="1"/>
</dbReference>
<gene>
    <name evidence="4" type="ORF">EJ08DRAFT_731467</name>
</gene>
<proteinExistence type="predicted"/>
<dbReference type="InterPro" id="IPR001494">
    <property type="entry name" value="Importin-beta_N"/>
</dbReference>
<dbReference type="PANTHER" id="PTHR12363:SF53">
    <property type="entry name" value="MRNA TRANSPORT REGULATOR MTR10"/>
    <property type="match status" value="1"/>
</dbReference>
<organism evidence="4 5">
    <name type="scientific">Tothia fuscella</name>
    <dbReference type="NCBI Taxonomy" id="1048955"/>
    <lineage>
        <taxon>Eukaryota</taxon>
        <taxon>Fungi</taxon>
        <taxon>Dikarya</taxon>
        <taxon>Ascomycota</taxon>
        <taxon>Pezizomycotina</taxon>
        <taxon>Dothideomycetes</taxon>
        <taxon>Pleosporomycetidae</taxon>
        <taxon>Venturiales</taxon>
        <taxon>Cylindrosympodiaceae</taxon>
        <taxon>Tothia</taxon>
    </lineage>
</organism>
<dbReference type="GO" id="GO:0005634">
    <property type="term" value="C:nucleus"/>
    <property type="evidence" value="ECO:0007669"/>
    <property type="project" value="UniProtKB-ARBA"/>
</dbReference>
<dbReference type="InterPro" id="IPR011989">
    <property type="entry name" value="ARM-like"/>
</dbReference>
<accession>A0A9P4U1H7</accession>
<sequence length="972" mass="109630">MATNGVATQQTLQPILAAVETMQGNVDRARKEQAVQFLDKFQKTSEAWNVTFSILHTDSVNDQSKMFAATTLKGKIVYDLHQLPRAALLTLRDSVLSLLKQYRAGPKPIRTQLCICLAQLAIQVLEWKDVLPLINSTLGTTEASSISCILEFLKILPEEVTEGRKFNLSEEDLIARTKELLEDNAKQVLQFLSHYGTSSATAAQDPQLMDCIQSWTREIPVAEIINSPLFQVLVAALDAPESFDPAVDCLCTMIRETRDVDENLAAINSLSEKVLALRPRTATASQEEDTELFNGIARIFAEAGDNWVLLIAREPILFRPLVEAILETAALDKEKESVSHTFNFWYELKQYLTLERYQNARLQFMDVYSKLVDVMITHLEYPKPESGNEKDLFEGDREAEEKFREFRHQMGDVLKDCCEVLGSTECLAKPYNLIEAWVRDYGGQAVANNVPNWQALEAPLFALRSMGREIPKDESIMLPRLIPLIVQIPDHQKVRFQAVMVLGRYTEWSAQHPETLQPQLTFIIEQFSHPSKEVKQAAALSFKFFCTDCAELLKGEVAQLQQFYAGVVDSLSSDSQEEITEGVAAILAKQSTDQIYNGLRAFCTPVVQSIVARSQVAVTKEDKVAISDKVQLLTIFIQYVQLPYVESGEHPAVKYCQEIFPILAEVASKFPESVPLLERVCRCWRYMVISYRTAIAPLLPELATNLSNGFNTSRQGCFLWATDSIVREFNDEAEGVDPQFPQAVYSFYEQQATTFLRVLNDLPPDELPDVIEDFFRLSQDILIYHSNRAFHSQLMESIVSAATSCLAILKEEPLMATLHFLRDLLGFGQESSPFSSFDQPNRQVPHDTRQTVHQMVMVQGMQLTQRLLTGMMFTFPQNCYPDASGVLLGLFQLVPQQAAEWLKATLALVPDGSVTVQEQEVLLRKINASIASGEVRGIRTLLQDFTNQYRRRNVAPREGLGRLEATRFRFAG</sequence>
<dbReference type="InterPro" id="IPR051345">
    <property type="entry name" value="Importin_beta-like_NTR"/>
</dbReference>
<keyword evidence="5" id="KW-1185">Reference proteome</keyword>
<name>A0A9P4U1H7_9PEZI</name>
<dbReference type="SUPFAM" id="SSF48371">
    <property type="entry name" value="ARM repeat"/>
    <property type="match status" value="1"/>
</dbReference>
<feature type="domain" description="Importin N-terminal" evidence="3">
    <location>
        <begin position="34"/>
        <end position="101"/>
    </location>
</feature>
<reference evidence="4" key="1">
    <citation type="journal article" date="2020" name="Stud. Mycol.">
        <title>101 Dothideomycetes genomes: a test case for predicting lifestyles and emergence of pathogens.</title>
        <authorList>
            <person name="Haridas S."/>
            <person name="Albert R."/>
            <person name="Binder M."/>
            <person name="Bloem J."/>
            <person name="Labutti K."/>
            <person name="Salamov A."/>
            <person name="Andreopoulos B."/>
            <person name="Baker S."/>
            <person name="Barry K."/>
            <person name="Bills G."/>
            <person name="Bluhm B."/>
            <person name="Cannon C."/>
            <person name="Castanera R."/>
            <person name="Culley D."/>
            <person name="Daum C."/>
            <person name="Ezra D."/>
            <person name="Gonzalez J."/>
            <person name="Henrissat B."/>
            <person name="Kuo A."/>
            <person name="Liang C."/>
            <person name="Lipzen A."/>
            <person name="Lutzoni F."/>
            <person name="Magnuson J."/>
            <person name="Mondo S."/>
            <person name="Nolan M."/>
            <person name="Ohm R."/>
            <person name="Pangilinan J."/>
            <person name="Park H.-J."/>
            <person name="Ramirez L."/>
            <person name="Alfaro M."/>
            <person name="Sun H."/>
            <person name="Tritt A."/>
            <person name="Yoshinaga Y."/>
            <person name="Zwiers L.-H."/>
            <person name="Turgeon B."/>
            <person name="Goodwin S."/>
            <person name="Spatafora J."/>
            <person name="Crous P."/>
            <person name="Grigoriev I."/>
        </authorList>
    </citation>
    <scope>NUCLEOTIDE SEQUENCE</scope>
    <source>
        <strain evidence="4">CBS 130266</strain>
    </source>
</reference>
<dbReference type="PANTHER" id="PTHR12363">
    <property type="entry name" value="TRANSPORTIN 3 AND IMPORTIN 13"/>
    <property type="match status" value="1"/>
</dbReference>
<evidence type="ECO:0000256" key="2">
    <source>
        <dbReference type="ARBA" id="ARBA00025147"/>
    </source>
</evidence>
<comment type="caution">
    <text evidence="4">The sequence shown here is derived from an EMBL/GenBank/DDBJ whole genome shotgun (WGS) entry which is preliminary data.</text>
</comment>
<dbReference type="GO" id="GO:0008033">
    <property type="term" value="P:tRNA processing"/>
    <property type="evidence" value="ECO:0007669"/>
    <property type="project" value="UniProtKB-KW"/>
</dbReference>
<keyword evidence="1" id="KW-0819">tRNA processing</keyword>
<dbReference type="InterPro" id="IPR058537">
    <property type="entry name" value="TPR_TNPO3_IPO13_4th"/>
</dbReference>